<dbReference type="Pfam" id="PF09411">
    <property type="entry name" value="PagL"/>
    <property type="match status" value="1"/>
</dbReference>
<evidence type="ECO:0000313" key="2">
    <source>
        <dbReference type="EMBL" id="SOC78792.1"/>
    </source>
</evidence>
<feature type="chain" id="PRO_5012990314" evidence="1">
    <location>
        <begin position="19"/>
        <end position="363"/>
    </location>
</feature>
<gene>
    <name evidence="2" type="ORF">SAMN06296241_0308</name>
</gene>
<sequence>MRKLLLLFLICLSQTAFSQEKHYSIEANYFYGSIWEHNPNISHLITEHPYGLLLHFNRKTYGDQAWERRYNYPNVGFSLSYQDLKNEHLGENFGAYAHLGFYFLKRHLLLKVGQGLAVTTNPYHPDDNYRNNAYGSRILSSTIFTGNLQFDNLIGGLGFQTGLSLIHYSNADFKSPNSSTNTLAWSAGLNYDLNHGIQRQFIPKDPKMPFSAPFRYNLVLRGGVNTTGVIGSESYPFLTLSAYADKALNHKSTLQAGTELFLSRAMEEYIYFHSVAFPLDGSAGDEDAKRVGIFAGHQLTFRKLSLITHLGYYVYYPYDKYVDRIYNRVGLQREIWNDLFGSVTVRSHGANAEAVEFSIGYRL</sequence>
<dbReference type="EMBL" id="OCMF01000001">
    <property type="protein sequence ID" value="SOC78792.1"/>
    <property type="molecule type" value="Genomic_DNA"/>
</dbReference>
<keyword evidence="1" id="KW-0732">Signal</keyword>
<name>A0A285X0F2_9FLAO</name>
<dbReference type="RefSeq" id="WP_097054588.1">
    <property type="nucleotide sequence ID" value="NZ_OCMF01000001.1"/>
</dbReference>
<protein>
    <submittedName>
        <fullName evidence="2">Lipid A 3-O-deacylase (PagL)</fullName>
    </submittedName>
</protein>
<feature type="signal peptide" evidence="1">
    <location>
        <begin position="1"/>
        <end position="18"/>
    </location>
</feature>
<dbReference type="AlphaFoldDB" id="A0A285X0F2"/>
<evidence type="ECO:0000313" key="3">
    <source>
        <dbReference type="Proteomes" id="UP000219193"/>
    </source>
</evidence>
<keyword evidence="3" id="KW-1185">Reference proteome</keyword>
<dbReference type="InterPro" id="IPR018550">
    <property type="entry name" value="Lipid-A_deacylase-rel"/>
</dbReference>
<evidence type="ECO:0000256" key="1">
    <source>
        <dbReference type="SAM" id="SignalP"/>
    </source>
</evidence>
<proteinExistence type="predicted"/>
<dbReference type="Proteomes" id="UP000219193">
    <property type="component" value="Unassembled WGS sequence"/>
</dbReference>
<reference evidence="3" key="1">
    <citation type="submission" date="2017-09" db="EMBL/GenBank/DDBJ databases">
        <authorList>
            <person name="Varghese N."/>
            <person name="Submissions S."/>
        </authorList>
    </citation>
    <scope>NUCLEOTIDE SEQUENCE [LARGE SCALE GENOMIC DNA]</scope>
    <source>
        <strain evidence="3">CGMCC 1.12641</strain>
    </source>
</reference>
<dbReference type="OrthoDB" id="627554at2"/>
<organism evidence="2 3">
    <name type="scientific">Salinimicrobium sediminis</name>
    <dbReference type="NCBI Taxonomy" id="1343891"/>
    <lineage>
        <taxon>Bacteria</taxon>
        <taxon>Pseudomonadati</taxon>
        <taxon>Bacteroidota</taxon>
        <taxon>Flavobacteriia</taxon>
        <taxon>Flavobacteriales</taxon>
        <taxon>Flavobacteriaceae</taxon>
        <taxon>Salinimicrobium</taxon>
    </lineage>
</organism>
<accession>A0A285X0F2</accession>
<dbReference type="Gene3D" id="2.40.160.20">
    <property type="match status" value="1"/>
</dbReference>